<dbReference type="Gene3D" id="2.60.40.790">
    <property type="match status" value="1"/>
</dbReference>
<evidence type="ECO:0000313" key="5">
    <source>
        <dbReference type="EMBL" id="KAF4612685.1"/>
    </source>
</evidence>
<protein>
    <recommendedName>
        <fullName evidence="4">SHSP domain-containing protein</fullName>
    </recommendedName>
</protein>
<reference evidence="5 6" key="1">
    <citation type="submission" date="2019-12" db="EMBL/GenBank/DDBJ databases">
        <authorList>
            <person name="Floudas D."/>
            <person name="Bentzer J."/>
            <person name="Ahren D."/>
            <person name="Johansson T."/>
            <person name="Persson P."/>
            <person name="Tunlid A."/>
        </authorList>
    </citation>
    <scope>NUCLEOTIDE SEQUENCE [LARGE SCALE GENOMIC DNA]</scope>
    <source>
        <strain evidence="5 6">CBS 102.39</strain>
    </source>
</reference>
<evidence type="ECO:0000256" key="3">
    <source>
        <dbReference type="SAM" id="MobiDB-lite"/>
    </source>
</evidence>
<name>A0A8H4QL29_9AGAR</name>
<evidence type="ECO:0000256" key="2">
    <source>
        <dbReference type="RuleBase" id="RU003616"/>
    </source>
</evidence>
<dbReference type="InterPro" id="IPR002068">
    <property type="entry name" value="A-crystallin/Hsp20_dom"/>
</dbReference>
<accession>A0A8H4QL29</accession>
<gene>
    <name evidence="5" type="ORF">D9613_011719</name>
</gene>
<dbReference type="InterPro" id="IPR008978">
    <property type="entry name" value="HSP20-like_chaperone"/>
</dbReference>
<evidence type="ECO:0000259" key="4">
    <source>
        <dbReference type="PROSITE" id="PS01031"/>
    </source>
</evidence>
<dbReference type="SUPFAM" id="SSF49764">
    <property type="entry name" value="HSP20-like chaperones"/>
    <property type="match status" value="1"/>
</dbReference>
<feature type="domain" description="SHSP" evidence="4">
    <location>
        <begin position="58"/>
        <end position="199"/>
    </location>
</feature>
<sequence length="220" mass="24223">MSRKSSPESRIRTMPSPYAQELYRNPYFLQAVNKAADLKCLHAIRTGRLRLAVPTNLRQPLRYTPRMDVIDDPSSSKVTAIFEVPGIKPESINVYIHDGNLIVMGERKSLYLEMQSSPRKDHDASSGDATQSKKETGVIRVTTPVQELRFGAFHRAIPLPQGTQKEDLTANLIHGMLTVTWPRGSTVPSDQASKPLKQEAGSSPLPLVMSTNTAAGTASQ</sequence>
<dbReference type="CDD" id="cd06464">
    <property type="entry name" value="ACD_sHsps-like"/>
    <property type="match status" value="1"/>
</dbReference>
<dbReference type="PROSITE" id="PS01031">
    <property type="entry name" value="SHSP"/>
    <property type="match status" value="1"/>
</dbReference>
<comment type="similarity">
    <text evidence="1 2">Belongs to the small heat shock protein (HSP20) family.</text>
</comment>
<feature type="compositionally biased region" description="Polar residues" evidence="3">
    <location>
        <begin position="209"/>
        <end position="220"/>
    </location>
</feature>
<dbReference type="EMBL" id="JAACJL010000047">
    <property type="protein sequence ID" value="KAF4612685.1"/>
    <property type="molecule type" value="Genomic_DNA"/>
</dbReference>
<dbReference type="Proteomes" id="UP000521872">
    <property type="component" value="Unassembled WGS sequence"/>
</dbReference>
<feature type="region of interest" description="Disordered" evidence="3">
    <location>
        <begin position="181"/>
        <end position="220"/>
    </location>
</feature>
<dbReference type="Pfam" id="PF00011">
    <property type="entry name" value="HSP20"/>
    <property type="match status" value="1"/>
</dbReference>
<evidence type="ECO:0000313" key="6">
    <source>
        <dbReference type="Proteomes" id="UP000521872"/>
    </source>
</evidence>
<feature type="region of interest" description="Disordered" evidence="3">
    <location>
        <begin position="114"/>
        <end position="136"/>
    </location>
</feature>
<dbReference type="AlphaFoldDB" id="A0A8H4QL29"/>
<evidence type="ECO:0000256" key="1">
    <source>
        <dbReference type="PROSITE-ProRule" id="PRU00285"/>
    </source>
</evidence>
<keyword evidence="6" id="KW-1185">Reference proteome</keyword>
<proteinExistence type="inferred from homology"/>
<feature type="compositionally biased region" description="Basic and acidic residues" evidence="3">
    <location>
        <begin position="118"/>
        <end position="136"/>
    </location>
</feature>
<organism evidence="5 6">
    <name type="scientific">Agrocybe pediades</name>
    <dbReference type="NCBI Taxonomy" id="84607"/>
    <lineage>
        <taxon>Eukaryota</taxon>
        <taxon>Fungi</taxon>
        <taxon>Dikarya</taxon>
        <taxon>Basidiomycota</taxon>
        <taxon>Agaricomycotina</taxon>
        <taxon>Agaricomycetes</taxon>
        <taxon>Agaricomycetidae</taxon>
        <taxon>Agaricales</taxon>
        <taxon>Agaricineae</taxon>
        <taxon>Strophariaceae</taxon>
        <taxon>Agrocybe</taxon>
    </lineage>
</organism>
<comment type="caution">
    <text evidence="5">The sequence shown here is derived from an EMBL/GenBank/DDBJ whole genome shotgun (WGS) entry which is preliminary data.</text>
</comment>